<dbReference type="InterPro" id="IPR009097">
    <property type="entry name" value="Cyclic_Pdiesterase"/>
</dbReference>
<dbReference type="RefSeq" id="WP_343841345.1">
    <property type="nucleotide sequence ID" value="NZ_BAAADO010000004.1"/>
</dbReference>
<comment type="caution">
    <text evidence="1">The sequence shown here is derived from an EMBL/GenBank/DDBJ whole genome shotgun (WGS) entry which is preliminary data.</text>
</comment>
<proteinExistence type="predicted"/>
<evidence type="ECO:0008006" key="3">
    <source>
        <dbReference type="Google" id="ProtNLM"/>
    </source>
</evidence>
<organism evidence="1 2">
    <name type="scientific">Salinibacillus aidingensis</name>
    <dbReference type="NCBI Taxonomy" id="237684"/>
    <lineage>
        <taxon>Bacteria</taxon>
        <taxon>Bacillati</taxon>
        <taxon>Bacillota</taxon>
        <taxon>Bacilli</taxon>
        <taxon>Bacillales</taxon>
        <taxon>Bacillaceae</taxon>
        <taxon>Salinibacillus</taxon>
    </lineage>
</organism>
<gene>
    <name evidence="1" type="ORF">GCM10008986_23860</name>
</gene>
<evidence type="ECO:0000313" key="2">
    <source>
        <dbReference type="Proteomes" id="UP001500880"/>
    </source>
</evidence>
<dbReference type="Proteomes" id="UP001500880">
    <property type="component" value="Unassembled WGS sequence"/>
</dbReference>
<name>A0ABN1BEJ4_9BACI</name>
<reference evidence="1 2" key="1">
    <citation type="journal article" date="2019" name="Int. J. Syst. Evol. Microbiol.">
        <title>The Global Catalogue of Microorganisms (GCM) 10K type strain sequencing project: providing services to taxonomists for standard genome sequencing and annotation.</title>
        <authorList>
            <consortium name="The Broad Institute Genomics Platform"/>
            <consortium name="The Broad Institute Genome Sequencing Center for Infectious Disease"/>
            <person name="Wu L."/>
            <person name="Ma J."/>
        </authorList>
    </citation>
    <scope>NUCLEOTIDE SEQUENCE [LARGE SCALE GENOMIC DNA]</scope>
    <source>
        <strain evidence="1 2">JCM 12389</strain>
    </source>
</reference>
<protein>
    <recommendedName>
        <fullName evidence="3">2'-5' RNA ligase</fullName>
    </recommendedName>
</protein>
<dbReference type="Pfam" id="PF13563">
    <property type="entry name" value="2_5_RNA_ligase2"/>
    <property type="match status" value="1"/>
</dbReference>
<sequence>MEDFKNDTYIVLDLPKKIADKVKKIRSEHNYTMSLPAEITVTGSSGIGVLQYEQNPSNVYSTIKDVTSRIKPIKCNFGEVSSFPNTDIFFFTLQDEGPIRELHKELVKSDIKFLENPFPYKPHCTLCNNSSLTDIETQELLSKEISEEFILDTVSVYSLERKSNDVVNVSLLKRFKLSGK</sequence>
<evidence type="ECO:0000313" key="1">
    <source>
        <dbReference type="EMBL" id="GAA0496214.1"/>
    </source>
</evidence>
<accession>A0ABN1BEJ4</accession>
<dbReference type="SUPFAM" id="SSF55144">
    <property type="entry name" value="LigT-like"/>
    <property type="match status" value="1"/>
</dbReference>
<keyword evidence="2" id="KW-1185">Reference proteome</keyword>
<dbReference type="EMBL" id="BAAADO010000004">
    <property type="protein sequence ID" value="GAA0496214.1"/>
    <property type="molecule type" value="Genomic_DNA"/>
</dbReference>
<dbReference type="Gene3D" id="3.90.1140.10">
    <property type="entry name" value="Cyclic phosphodiesterase"/>
    <property type="match status" value="1"/>
</dbReference>